<name>A0A2Z3H5F3_9BACT</name>
<keyword evidence="2" id="KW-0812">Transmembrane</keyword>
<keyword evidence="2" id="KW-1133">Transmembrane helix</keyword>
<dbReference type="Proteomes" id="UP000245802">
    <property type="component" value="Chromosome"/>
</dbReference>
<evidence type="ECO:0000256" key="1">
    <source>
        <dbReference type="SAM" id="MobiDB-lite"/>
    </source>
</evidence>
<organism evidence="3 4">
    <name type="scientific">Gemmata obscuriglobus</name>
    <dbReference type="NCBI Taxonomy" id="114"/>
    <lineage>
        <taxon>Bacteria</taxon>
        <taxon>Pseudomonadati</taxon>
        <taxon>Planctomycetota</taxon>
        <taxon>Planctomycetia</taxon>
        <taxon>Gemmatales</taxon>
        <taxon>Gemmataceae</taxon>
        <taxon>Gemmata</taxon>
    </lineage>
</organism>
<gene>
    <name evidence="3" type="ORF">C1280_37040</name>
</gene>
<feature type="region of interest" description="Disordered" evidence="1">
    <location>
        <begin position="32"/>
        <end position="99"/>
    </location>
</feature>
<sequence>MSDEYAGKRTKCPSCAAPLTVPAPEVAALAPASEEEAAYRALMDSPEPEPANAPAWSAPRPEPDEPAPKPKPKIPALEKRRSVPSAPRADDYDPPPSRGGGIHISSGVLGGCGMMLGAVVWFGLGWAAGVIYFYPPVLFVFGLVAVVRGLLGHSED</sequence>
<feature type="transmembrane region" description="Helical" evidence="2">
    <location>
        <begin position="133"/>
        <end position="151"/>
    </location>
</feature>
<accession>A0A2Z3H5F3</accession>
<feature type="transmembrane region" description="Helical" evidence="2">
    <location>
        <begin position="107"/>
        <end position="127"/>
    </location>
</feature>
<evidence type="ECO:0000256" key="2">
    <source>
        <dbReference type="SAM" id="Phobius"/>
    </source>
</evidence>
<evidence type="ECO:0000313" key="4">
    <source>
        <dbReference type="Proteomes" id="UP000245802"/>
    </source>
</evidence>
<dbReference type="KEGG" id="gog:C1280_37040"/>
<evidence type="ECO:0000313" key="3">
    <source>
        <dbReference type="EMBL" id="AWM42049.1"/>
    </source>
</evidence>
<keyword evidence="4" id="KW-1185">Reference proteome</keyword>
<dbReference type="AlphaFoldDB" id="A0A2Z3H5F3"/>
<dbReference type="EMBL" id="CP025958">
    <property type="protein sequence ID" value="AWM42049.1"/>
    <property type="molecule type" value="Genomic_DNA"/>
</dbReference>
<reference evidence="3 4" key="1">
    <citation type="submission" date="2018-01" db="EMBL/GenBank/DDBJ databases">
        <title>G. obscuriglobus.</title>
        <authorList>
            <person name="Franke J."/>
            <person name="Blomberg W."/>
            <person name="Selmecki A."/>
        </authorList>
    </citation>
    <scope>NUCLEOTIDE SEQUENCE [LARGE SCALE GENOMIC DNA]</scope>
    <source>
        <strain evidence="3 4">DSM 5831</strain>
    </source>
</reference>
<protein>
    <submittedName>
        <fullName evidence="3">Uncharacterized protein</fullName>
    </submittedName>
</protein>
<keyword evidence="2" id="KW-0472">Membrane</keyword>
<proteinExistence type="predicted"/>